<accession>A0A934KH92</accession>
<dbReference type="InterPro" id="IPR018422">
    <property type="entry name" value="Cation/H_exchanger_CPA1"/>
</dbReference>
<keyword evidence="5 10" id="KW-1133">Transmembrane helix</keyword>
<keyword evidence="3" id="KW-1003">Cell membrane</keyword>
<feature type="transmembrane region" description="Helical" evidence="10">
    <location>
        <begin position="185"/>
        <end position="207"/>
    </location>
</feature>
<evidence type="ECO:0000313" key="13">
    <source>
        <dbReference type="Proteomes" id="UP000614410"/>
    </source>
</evidence>
<evidence type="ECO:0000256" key="7">
    <source>
        <dbReference type="ARBA" id="ARBA00023065"/>
    </source>
</evidence>
<dbReference type="Pfam" id="PF00999">
    <property type="entry name" value="Na_H_Exchanger"/>
    <property type="match status" value="1"/>
</dbReference>
<evidence type="ECO:0000256" key="3">
    <source>
        <dbReference type="ARBA" id="ARBA00022475"/>
    </source>
</evidence>
<keyword evidence="4 10" id="KW-0812">Transmembrane</keyword>
<evidence type="ECO:0000256" key="6">
    <source>
        <dbReference type="ARBA" id="ARBA00023053"/>
    </source>
</evidence>
<feature type="transmembrane region" description="Helical" evidence="10">
    <location>
        <begin position="298"/>
        <end position="320"/>
    </location>
</feature>
<feature type="domain" description="Cation/H+ exchanger transmembrane" evidence="11">
    <location>
        <begin position="17"/>
        <end position="350"/>
    </location>
</feature>
<evidence type="ECO:0000256" key="5">
    <source>
        <dbReference type="ARBA" id="ARBA00022989"/>
    </source>
</evidence>
<evidence type="ECO:0000259" key="11">
    <source>
        <dbReference type="Pfam" id="PF00999"/>
    </source>
</evidence>
<feature type="transmembrane region" description="Helical" evidence="10">
    <location>
        <begin position="159"/>
        <end position="178"/>
    </location>
</feature>
<dbReference type="Proteomes" id="UP000614410">
    <property type="component" value="Unassembled WGS sequence"/>
</dbReference>
<evidence type="ECO:0000256" key="9">
    <source>
        <dbReference type="ARBA" id="ARBA00023201"/>
    </source>
</evidence>
<feature type="transmembrane region" description="Helical" evidence="10">
    <location>
        <begin position="87"/>
        <end position="110"/>
    </location>
</feature>
<dbReference type="InterPro" id="IPR006153">
    <property type="entry name" value="Cation/H_exchanger_TM"/>
</dbReference>
<keyword evidence="2" id="KW-0813">Transport</keyword>
<evidence type="ECO:0000256" key="10">
    <source>
        <dbReference type="SAM" id="Phobius"/>
    </source>
</evidence>
<feature type="transmembrane region" description="Helical" evidence="10">
    <location>
        <begin position="30"/>
        <end position="46"/>
    </location>
</feature>
<dbReference type="PANTHER" id="PTHR10110:SF86">
    <property type="entry name" value="SODIUM_HYDROGEN EXCHANGER 7"/>
    <property type="match status" value="1"/>
</dbReference>
<reference evidence="12 13" key="1">
    <citation type="submission" date="2020-10" db="EMBL/GenBank/DDBJ databases">
        <title>Ca. Dormibacterota MAGs.</title>
        <authorList>
            <person name="Montgomery K."/>
        </authorList>
    </citation>
    <scope>NUCLEOTIDE SEQUENCE [LARGE SCALE GENOMIC DNA]</scope>
    <source>
        <strain evidence="12">Mitchell_Peninsula_5</strain>
    </source>
</reference>
<dbReference type="GO" id="GO:0005886">
    <property type="term" value="C:plasma membrane"/>
    <property type="evidence" value="ECO:0007669"/>
    <property type="project" value="UniProtKB-SubCell"/>
</dbReference>
<keyword evidence="8 10" id="KW-0472">Membrane</keyword>
<evidence type="ECO:0000256" key="4">
    <source>
        <dbReference type="ARBA" id="ARBA00022692"/>
    </source>
</evidence>
<evidence type="ECO:0000256" key="8">
    <source>
        <dbReference type="ARBA" id="ARBA00023136"/>
    </source>
</evidence>
<keyword evidence="7" id="KW-0406">Ion transport</keyword>
<sequence>MSSAQRLLAFLIILSVAAIALRAVSHRSRIPYPVVLAAGGVLVGLIPGGRPNVVGSDLILLAFVPGLVFQASISLDLDSLRRVVTPVTLLATLGVAIAVGGAGAGFHLLLGLSWPDSFLLAAILAPTDPIAVISVLRVVRAPAVLVTSLESESLFNDGTGVALFAALLASVTSGSLSLADVGGRFLLSTGGGLAIGAAAGLVGVLVLRTTDDAALEFLTTLTLAYGAYLAADIVGTSGIVAVVAAALVVVVARRRLPIHGEQVLEFWDLAGFLLNALLFLLIGSALPTRDVAGLAGSVALGLVILIVVRALAVYTILATVDHRGRLIAWRQRPFVVWGGFRGALSVALALS</sequence>
<feature type="transmembrane region" description="Helical" evidence="10">
    <location>
        <begin position="58"/>
        <end position="75"/>
    </location>
</feature>
<dbReference type="GO" id="GO:0015385">
    <property type="term" value="F:sodium:proton antiporter activity"/>
    <property type="evidence" value="ECO:0007669"/>
    <property type="project" value="InterPro"/>
</dbReference>
<feature type="non-terminal residue" evidence="12">
    <location>
        <position position="351"/>
    </location>
</feature>
<keyword evidence="6" id="KW-0915">Sodium</keyword>
<evidence type="ECO:0000256" key="2">
    <source>
        <dbReference type="ARBA" id="ARBA00022448"/>
    </source>
</evidence>
<proteinExistence type="predicted"/>
<dbReference type="GO" id="GO:0098719">
    <property type="term" value="P:sodium ion import across plasma membrane"/>
    <property type="evidence" value="ECO:0007669"/>
    <property type="project" value="TreeGrafter"/>
</dbReference>
<feature type="transmembrane region" description="Helical" evidence="10">
    <location>
        <begin position="117"/>
        <end position="139"/>
    </location>
</feature>
<name>A0A934KH92_9BACT</name>
<protein>
    <submittedName>
        <fullName evidence="12">Cation:proton antiporter</fullName>
    </submittedName>
</protein>
<dbReference type="AlphaFoldDB" id="A0A934KH92"/>
<keyword evidence="9" id="KW-0739">Sodium transport</keyword>
<dbReference type="GO" id="GO:0051453">
    <property type="term" value="P:regulation of intracellular pH"/>
    <property type="evidence" value="ECO:0007669"/>
    <property type="project" value="TreeGrafter"/>
</dbReference>
<evidence type="ECO:0000313" key="12">
    <source>
        <dbReference type="EMBL" id="MBJ7609431.1"/>
    </source>
</evidence>
<organism evidence="12 13">
    <name type="scientific">Candidatus Amunia macphersoniae</name>
    <dbReference type="NCBI Taxonomy" id="3127014"/>
    <lineage>
        <taxon>Bacteria</taxon>
        <taxon>Bacillati</taxon>
        <taxon>Candidatus Dormiibacterota</taxon>
        <taxon>Candidatus Dormibacteria</taxon>
        <taxon>Candidatus Aeolococcales</taxon>
        <taxon>Candidatus Aeolococcaceae</taxon>
        <taxon>Candidatus Amunia</taxon>
    </lineage>
</organism>
<dbReference type="GO" id="GO:0015386">
    <property type="term" value="F:potassium:proton antiporter activity"/>
    <property type="evidence" value="ECO:0007669"/>
    <property type="project" value="TreeGrafter"/>
</dbReference>
<dbReference type="PANTHER" id="PTHR10110">
    <property type="entry name" value="SODIUM/HYDROGEN EXCHANGER"/>
    <property type="match status" value="1"/>
</dbReference>
<comment type="caution">
    <text evidence="12">The sequence shown here is derived from an EMBL/GenBank/DDBJ whole genome shotgun (WGS) entry which is preliminary data.</text>
</comment>
<feature type="transmembrane region" description="Helical" evidence="10">
    <location>
        <begin position="264"/>
        <end position="286"/>
    </location>
</feature>
<dbReference type="EMBL" id="JAEKNN010000043">
    <property type="protein sequence ID" value="MBJ7609431.1"/>
    <property type="molecule type" value="Genomic_DNA"/>
</dbReference>
<dbReference type="Gene3D" id="6.10.140.1330">
    <property type="match status" value="1"/>
</dbReference>
<feature type="transmembrane region" description="Helical" evidence="10">
    <location>
        <begin position="227"/>
        <end position="252"/>
    </location>
</feature>
<evidence type="ECO:0000256" key="1">
    <source>
        <dbReference type="ARBA" id="ARBA00004651"/>
    </source>
</evidence>
<gene>
    <name evidence="12" type="ORF">JF887_08380</name>
</gene>
<comment type="subcellular location">
    <subcellularLocation>
        <location evidence="1">Cell membrane</location>
        <topology evidence="1">Multi-pass membrane protein</topology>
    </subcellularLocation>
</comment>
<feature type="transmembrane region" description="Helical" evidence="10">
    <location>
        <begin position="332"/>
        <end position="350"/>
    </location>
</feature>